<dbReference type="STRING" id="1314782.A0A165MNR7"/>
<feature type="region of interest" description="Disordered" evidence="3">
    <location>
        <begin position="94"/>
        <end position="148"/>
    </location>
</feature>
<dbReference type="OrthoDB" id="10006572at2759"/>
<feature type="DNA-binding region" description="TEA" evidence="2">
    <location>
        <begin position="43"/>
        <end position="119"/>
    </location>
</feature>
<comment type="similarity">
    <text evidence="1">Belongs to the TEC1 family.</text>
</comment>
<dbReference type="AlphaFoldDB" id="A0A165MNR7"/>
<dbReference type="Pfam" id="PF01285">
    <property type="entry name" value="TEA"/>
    <property type="match status" value="1"/>
</dbReference>
<dbReference type="InterPro" id="IPR038096">
    <property type="entry name" value="TEA/ATTS_sf"/>
</dbReference>
<reference evidence="5 6" key="1">
    <citation type="journal article" date="2016" name="Mol. Biol. Evol.">
        <title>Comparative Genomics of Early-Diverging Mushroom-Forming Fungi Provides Insights into the Origins of Lignocellulose Decay Capabilities.</title>
        <authorList>
            <person name="Nagy L.G."/>
            <person name="Riley R."/>
            <person name="Tritt A."/>
            <person name="Adam C."/>
            <person name="Daum C."/>
            <person name="Floudas D."/>
            <person name="Sun H."/>
            <person name="Yadav J.S."/>
            <person name="Pangilinan J."/>
            <person name="Larsson K.H."/>
            <person name="Matsuura K."/>
            <person name="Barry K."/>
            <person name="Labutti K."/>
            <person name="Kuo R."/>
            <person name="Ohm R.A."/>
            <person name="Bhattacharya S.S."/>
            <person name="Shirouzu T."/>
            <person name="Yoshinaga Y."/>
            <person name="Martin F.M."/>
            <person name="Grigoriev I.V."/>
            <person name="Hibbett D.S."/>
        </authorList>
    </citation>
    <scope>NUCLEOTIDE SEQUENCE [LARGE SCALE GENOMIC DNA]</scope>
    <source>
        <strain evidence="5 6">HHB14362 ss-1</strain>
    </source>
</reference>
<proteinExistence type="inferred from homology"/>
<dbReference type="InterPro" id="IPR000818">
    <property type="entry name" value="TEA/ATTS_dom"/>
</dbReference>
<feature type="domain" description="TEA" evidence="4">
    <location>
        <begin position="43"/>
        <end position="119"/>
    </location>
</feature>
<keyword evidence="6" id="KW-1185">Reference proteome</keyword>
<protein>
    <recommendedName>
        <fullName evidence="4">TEA domain-containing protein</fullName>
    </recommendedName>
</protein>
<evidence type="ECO:0000259" key="4">
    <source>
        <dbReference type="PROSITE" id="PS51088"/>
    </source>
</evidence>
<evidence type="ECO:0000313" key="5">
    <source>
        <dbReference type="EMBL" id="KZT18578.1"/>
    </source>
</evidence>
<accession>A0A165MNR7</accession>
<evidence type="ECO:0000256" key="3">
    <source>
        <dbReference type="SAM" id="MobiDB-lite"/>
    </source>
</evidence>
<dbReference type="Proteomes" id="UP000076761">
    <property type="component" value="Unassembled WGS sequence"/>
</dbReference>
<evidence type="ECO:0000256" key="1">
    <source>
        <dbReference type="ARBA" id="ARBA00008421"/>
    </source>
</evidence>
<gene>
    <name evidence="5" type="ORF">NEOLEDRAFT_1143208</name>
</gene>
<feature type="region of interest" description="Disordered" evidence="3">
    <location>
        <begin position="161"/>
        <end position="186"/>
    </location>
</feature>
<feature type="compositionally biased region" description="Low complexity" evidence="3">
    <location>
        <begin position="168"/>
        <end position="185"/>
    </location>
</feature>
<evidence type="ECO:0000256" key="2">
    <source>
        <dbReference type="PROSITE-ProRule" id="PRU00505"/>
    </source>
</evidence>
<dbReference type="PROSITE" id="PS51088">
    <property type="entry name" value="TEA_2"/>
    <property type="match status" value="1"/>
</dbReference>
<feature type="compositionally biased region" description="Pro residues" evidence="3">
    <location>
        <begin position="132"/>
        <end position="142"/>
    </location>
</feature>
<dbReference type="GO" id="GO:0003700">
    <property type="term" value="F:DNA-binding transcription factor activity"/>
    <property type="evidence" value="ECO:0007669"/>
    <property type="project" value="InterPro"/>
</dbReference>
<sequence>MAFHPAPDPAVPIDVDAQPDSAELAQSALHAIVNGRKSWKTIRGKSEAVWPPYLEGALIEGLQKYRQTEGLRVSALGGGRFPMRNRFISEHIYNTTGKRRTPKQVGSRLQQLRDTRGGKQVLKLLSDRSPPITTPHPRPPSSEPDAKSPEAFETTIVNIPILRPPSSPHASPSPLSSPSSGGARPIRQIDNTLTFVSHCPLPGPEEDAPFGYASAFVVRGAQGEVHREQTGLRLVKKLAAEGEGGGGTERYLYSTMLVPAFWERLCASSGGWPLAPSNL</sequence>
<organism evidence="5 6">
    <name type="scientific">Neolentinus lepideus HHB14362 ss-1</name>
    <dbReference type="NCBI Taxonomy" id="1314782"/>
    <lineage>
        <taxon>Eukaryota</taxon>
        <taxon>Fungi</taxon>
        <taxon>Dikarya</taxon>
        <taxon>Basidiomycota</taxon>
        <taxon>Agaricomycotina</taxon>
        <taxon>Agaricomycetes</taxon>
        <taxon>Gloeophyllales</taxon>
        <taxon>Gloeophyllaceae</taxon>
        <taxon>Neolentinus</taxon>
    </lineage>
</organism>
<dbReference type="Gene3D" id="6.10.20.40">
    <property type="entry name" value="TEA/ATTS domain"/>
    <property type="match status" value="1"/>
</dbReference>
<dbReference type="InParanoid" id="A0A165MNR7"/>
<name>A0A165MNR7_9AGAM</name>
<dbReference type="SMART" id="SM00426">
    <property type="entry name" value="TEA"/>
    <property type="match status" value="1"/>
</dbReference>
<evidence type="ECO:0000313" key="6">
    <source>
        <dbReference type="Proteomes" id="UP000076761"/>
    </source>
</evidence>
<dbReference type="EMBL" id="KV425671">
    <property type="protein sequence ID" value="KZT18578.1"/>
    <property type="molecule type" value="Genomic_DNA"/>
</dbReference>